<evidence type="ECO:0000259" key="10">
    <source>
        <dbReference type="Pfam" id="PF04928"/>
    </source>
</evidence>
<dbReference type="GO" id="GO:1990817">
    <property type="term" value="F:poly(A) RNA polymerase activity"/>
    <property type="evidence" value="ECO:0007669"/>
    <property type="project" value="UniProtKB-EC"/>
</dbReference>
<dbReference type="OrthoDB" id="412748at2759"/>
<reference evidence="11 12" key="1">
    <citation type="submission" date="2020-08" db="EMBL/GenBank/DDBJ databases">
        <authorList>
            <person name="Koutsovoulos G."/>
            <person name="Danchin GJ E."/>
        </authorList>
    </citation>
    <scope>NUCLEOTIDE SEQUENCE [LARGE SCALE GENOMIC DNA]</scope>
</reference>
<gene>
    <name evidence="11" type="ORF">MENT_LOCUS11488</name>
</gene>
<evidence type="ECO:0000256" key="5">
    <source>
        <dbReference type="ARBA" id="ARBA00022679"/>
    </source>
</evidence>
<organism evidence="11 12">
    <name type="scientific">Meloidogyne enterolobii</name>
    <name type="common">Root-knot nematode worm</name>
    <name type="synonym">Meloidogyne mayaguensis</name>
    <dbReference type="NCBI Taxonomy" id="390850"/>
    <lineage>
        <taxon>Eukaryota</taxon>
        <taxon>Metazoa</taxon>
        <taxon>Ecdysozoa</taxon>
        <taxon>Nematoda</taxon>
        <taxon>Chromadorea</taxon>
        <taxon>Rhabditida</taxon>
        <taxon>Tylenchina</taxon>
        <taxon>Tylenchomorpha</taxon>
        <taxon>Tylenchoidea</taxon>
        <taxon>Meloidogynidae</taxon>
        <taxon>Meloidogyninae</taxon>
        <taxon>Meloidogyne</taxon>
    </lineage>
</organism>
<keyword evidence="6" id="KW-0547">Nucleotide-binding</keyword>
<comment type="caution">
    <text evidence="11">The sequence shown here is derived from an EMBL/GenBank/DDBJ whole genome shotgun (WGS) entry which is preliminary data.</text>
</comment>
<dbReference type="PANTHER" id="PTHR10682">
    <property type="entry name" value="POLY A POLYMERASE"/>
    <property type="match status" value="1"/>
</dbReference>
<dbReference type="PANTHER" id="PTHR10682:SF10">
    <property type="entry name" value="POLYNUCLEOTIDE ADENYLYLTRANSFERASE"/>
    <property type="match status" value="1"/>
</dbReference>
<evidence type="ECO:0000256" key="6">
    <source>
        <dbReference type="ARBA" id="ARBA00022741"/>
    </source>
</evidence>
<dbReference type="EMBL" id="CAJEWN010000056">
    <property type="protein sequence ID" value="CAD2154438.1"/>
    <property type="molecule type" value="Genomic_DNA"/>
</dbReference>
<dbReference type="GO" id="GO:0005634">
    <property type="term" value="C:nucleus"/>
    <property type="evidence" value="ECO:0007669"/>
    <property type="project" value="UniProtKB-SubCell"/>
</dbReference>
<proteinExistence type="inferred from homology"/>
<dbReference type="GO" id="GO:0005524">
    <property type="term" value="F:ATP binding"/>
    <property type="evidence" value="ECO:0007669"/>
    <property type="project" value="UniProtKB-KW"/>
</dbReference>
<dbReference type="Gene3D" id="1.10.1410.10">
    <property type="match status" value="1"/>
</dbReference>
<evidence type="ECO:0000256" key="1">
    <source>
        <dbReference type="ARBA" id="ARBA00004123"/>
    </source>
</evidence>
<comment type="catalytic activity">
    <reaction evidence="9">
        <text>RNA(n) + ATP = RNA(n)-3'-adenine ribonucleotide + diphosphate</text>
        <dbReference type="Rhea" id="RHEA:11332"/>
        <dbReference type="Rhea" id="RHEA-COMP:14527"/>
        <dbReference type="Rhea" id="RHEA-COMP:17347"/>
        <dbReference type="ChEBI" id="CHEBI:30616"/>
        <dbReference type="ChEBI" id="CHEBI:33019"/>
        <dbReference type="ChEBI" id="CHEBI:140395"/>
        <dbReference type="ChEBI" id="CHEBI:173115"/>
        <dbReference type="EC" id="2.7.7.19"/>
    </reaction>
</comment>
<keyword evidence="7" id="KW-0067">ATP-binding</keyword>
<dbReference type="EC" id="2.7.7.19" evidence="3"/>
<evidence type="ECO:0000313" key="11">
    <source>
        <dbReference type="EMBL" id="CAD2154438.1"/>
    </source>
</evidence>
<dbReference type="Proteomes" id="UP000580250">
    <property type="component" value="Unassembled WGS sequence"/>
</dbReference>
<protein>
    <recommendedName>
        <fullName evidence="3">polynucleotide adenylyltransferase</fullName>
        <ecNumber evidence="3">2.7.7.19</ecNumber>
    </recommendedName>
</protein>
<keyword evidence="5" id="KW-0808">Transferase</keyword>
<dbReference type="InterPro" id="IPR007012">
    <property type="entry name" value="PolA_pol_cen_dom"/>
</dbReference>
<comment type="similarity">
    <text evidence="2">Belongs to the poly(A) polymerase family.</text>
</comment>
<keyword evidence="8" id="KW-0539">Nucleus</keyword>
<dbReference type="GO" id="GO:0006397">
    <property type="term" value="P:mRNA processing"/>
    <property type="evidence" value="ECO:0007669"/>
    <property type="project" value="UniProtKB-KW"/>
</dbReference>
<comment type="subcellular location">
    <subcellularLocation>
        <location evidence="1">Nucleus</location>
    </subcellularLocation>
</comment>
<dbReference type="Gene3D" id="3.30.70.590">
    <property type="entry name" value="Poly(A) polymerase predicted RNA binding domain"/>
    <property type="match status" value="1"/>
</dbReference>
<evidence type="ECO:0000313" key="12">
    <source>
        <dbReference type="Proteomes" id="UP000580250"/>
    </source>
</evidence>
<evidence type="ECO:0000256" key="4">
    <source>
        <dbReference type="ARBA" id="ARBA00022664"/>
    </source>
</evidence>
<evidence type="ECO:0000256" key="3">
    <source>
        <dbReference type="ARBA" id="ARBA00012388"/>
    </source>
</evidence>
<evidence type="ECO:0000256" key="7">
    <source>
        <dbReference type="ARBA" id="ARBA00022840"/>
    </source>
</evidence>
<keyword evidence="4" id="KW-0507">mRNA processing</keyword>
<feature type="domain" description="Poly(A) polymerase central" evidence="10">
    <location>
        <begin position="2"/>
        <end position="82"/>
    </location>
</feature>
<name>A0A6V7UD96_MELEN</name>
<dbReference type="SUPFAM" id="SSF81631">
    <property type="entry name" value="PAP/OAS1 substrate-binding domain"/>
    <property type="match status" value="1"/>
</dbReference>
<sequence>MLTKVFLLFPEANIIQLIERFFIIFSTWDWNVPLRIKSKQNKEENKEKYFTILTTTHPEHSITSKITQTNLHIILNALLIGLDKVVTFLSNRPIKNDFVYMKNNVEGSEFIKIYKHFIVFSCITEEEAGQENCCGFLENLDKINEQIEKINQIEIYHIGLKTEDCPTEIGKIKNEDGQQFDFEEKEESENLYFCTSWLVGIKGKDEFMDKVMLKFEIEEGVKTTGVTEDLKIFVILQKEIENWGFEVNQDFELM</sequence>
<evidence type="ECO:0000256" key="2">
    <source>
        <dbReference type="ARBA" id="ARBA00010912"/>
    </source>
</evidence>
<accession>A0A6V7UD96</accession>
<dbReference type="AlphaFoldDB" id="A0A6V7UD96"/>
<dbReference type="Pfam" id="PF04928">
    <property type="entry name" value="PAP_central"/>
    <property type="match status" value="1"/>
</dbReference>
<evidence type="ECO:0000256" key="8">
    <source>
        <dbReference type="ARBA" id="ARBA00023242"/>
    </source>
</evidence>
<evidence type="ECO:0000256" key="9">
    <source>
        <dbReference type="ARBA" id="ARBA00048830"/>
    </source>
</evidence>